<feature type="region of interest" description="Disordered" evidence="1">
    <location>
        <begin position="152"/>
        <end position="214"/>
    </location>
</feature>
<feature type="compositionally biased region" description="Low complexity" evidence="1">
    <location>
        <begin position="167"/>
        <end position="207"/>
    </location>
</feature>
<dbReference type="Gene3D" id="2.60.120.260">
    <property type="entry name" value="Galactose-binding domain-like"/>
    <property type="match status" value="1"/>
</dbReference>
<keyword evidence="5" id="KW-1185">Reference proteome</keyword>
<feature type="region of interest" description="Disordered" evidence="1">
    <location>
        <begin position="380"/>
        <end position="415"/>
    </location>
</feature>
<accession>A0A4Q9PNT2</accession>
<feature type="compositionally biased region" description="Low complexity" evidence="1">
    <location>
        <begin position="238"/>
        <end position="255"/>
    </location>
</feature>
<feature type="signal peptide" evidence="3">
    <location>
        <begin position="1"/>
        <end position="23"/>
    </location>
</feature>
<dbReference type="STRING" id="114155.A0A4Q9PNT2"/>
<gene>
    <name evidence="4" type="ORF">BD310DRAFT_855853</name>
</gene>
<dbReference type="AlphaFoldDB" id="A0A4Q9PNT2"/>
<organism evidence="4 5">
    <name type="scientific">Dichomitus squalens</name>
    <dbReference type="NCBI Taxonomy" id="114155"/>
    <lineage>
        <taxon>Eukaryota</taxon>
        <taxon>Fungi</taxon>
        <taxon>Dikarya</taxon>
        <taxon>Basidiomycota</taxon>
        <taxon>Agaricomycotina</taxon>
        <taxon>Agaricomycetes</taxon>
        <taxon>Polyporales</taxon>
        <taxon>Polyporaceae</taxon>
        <taxon>Dichomitus</taxon>
    </lineage>
</organism>
<keyword evidence="2" id="KW-0812">Transmembrane</keyword>
<feature type="region of interest" description="Disordered" evidence="1">
    <location>
        <begin position="238"/>
        <end position="270"/>
    </location>
</feature>
<reference evidence="4 5" key="1">
    <citation type="submission" date="2019-01" db="EMBL/GenBank/DDBJ databases">
        <title>Draft genome sequences of three monokaryotic isolates of the white-rot basidiomycete fungus Dichomitus squalens.</title>
        <authorList>
            <consortium name="DOE Joint Genome Institute"/>
            <person name="Lopez S.C."/>
            <person name="Andreopoulos B."/>
            <person name="Pangilinan J."/>
            <person name="Lipzen A."/>
            <person name="Riley R."/>
            <person name="Ahrendt S."/>
            <person name="Ng V."/>
            <person name="Barry K."/>
            <person name="Daum C."/>
            <person name="Grigoriev I.V."/>
            <person name="Hilden K.S."/>
            <person name="Makela M.R."/>
            <person name="de Vries R.P."/>
        </authorList>
    </citation>
    <scope>NUCLEOTIDE SEQUENCE [LARGE SCALE GENOMIC DNA]</scope>
    <source>
        <strain evidence="4 5">CBS 464.89</strain>
    </source>
</reference>
<feature type="chain" id="PRO_5020198510" evidence="3">
    <location>
        <begin position="24"/>
        <end position="415"/>
    </location>
</feature>
<feature type="compositionally biased region" description="Polar residues" evidence="1">
    <location>
        <begin position="256"/>
        <end position="269"/>
    </location>
</feature>
<dbReference type="Proteomes" id="UP000292082">
    <property type="component" value="Unassembled WGS sequence"/>
</dbReference>
<evidence type="ECO:0000256" key="2">
    <source>
        <dbReference type="SAM" id="Phobius"/>
    </source>
</evidence>
<evidence type="ECO:0000256" key="3">
    <source>
        <dbReference type="SAM" id="SignalP"/>
    </source>
</evidence>
<evidence type="ECO:0000256" key="1">
    <source>
        <dbReference type="SAM" id="MobiDB-lite"/>
    </source>
</evidence>
<sequence>MLQYPCHSLSITLFLFASSFTSAATIIVDDWNQGIQWNGAWESIGDQPAPTWDGSLHWGNLSGSTATYTFAGTSIQVVGALKPVGTWSMESQYTIDGGDPTVFTPPSEVSQEAYAQTFFDSGPLPAGEHTLLITNLGAQLWIDCLRVSNDTVSSNTSSQGQIDIGGSHSTTTSQSSSTTTSPRPTSSSSTRPRAESTLSATRTSTSTPVKLINSTSTVTIPPSLSSSASSVFESSSQLPSSSATSLSASSTTQASEMTPTHSPESTRPRSNGLVIGLVVALVAVLGTLLGTVCWYRRRRSRNLTPVQPYFFFSSDAMIQPVSQPSVLDEKVHHSLSSATPNLRSAPEPLASSSMSYIGGHSDVDVRRLSQASAQWSVDGGIRIAGGPHGGDAPSIASRQSLKDKFPPPYQTYPSA</sequence>
<feature type="transmembrane region" description="Helical" evidence="2">
    <location>
        <begin position="273"/>
        <end position="295"/>
    </location>
</feature>
<proteinExistence type="predicted"/>
<keyword evidence="2" id="KW-1133">Transmembrane helix</keyword>
<keyword evidence="2" id="KW-0472">Membrane</keyword>
<evidence type="ECO:0000313" key="5">
    <source>
        <dbReference type="Proteomes" id="UP000292082"/>
    </source>
</evidence>
<protein>
    <submittedName>
        <fullName evidence="4">Uncharacterized protein</fullName>
    </submittedName>
</protein>
<keyword evidence="3" id="KW-0732">Signal</keyword>
<evidence type="ECO:0000313" key="4">
    <source>
        <dbReference type="EMBL" id="TBU55953.1"/>
    </source>
</evidence>
<feature type="compositionally biased region" description="Pro residues" evidence="1">
    <location>
        <begin position="406"/>
        <end position="415"/>
    </location>
</feature>
<dbReference type="EMBL" id="ML145160">
    <property type="protein sequence ID" value="TBU55953.1"/>
    <property type="molecule type" value="Genomic_DNA"/>
</dbReference>
<name>A0A4Q9PNT2_9APHY</name>